<feature type="compositionally biased region" description="Acidic residues" evidence="1">
    <location>
        <begin position="86"/>
        <end position="97"/>
    </location>
</feature>
<feature type="compositionally biased region" description="Polar residues" evidence="1">
    <location>
        <begin position="161"/>
        <end position="178"/>
    </location>
</feature>
<sequence>MDDVSNGELITAAIEDSYKSTGGSFDNSDIPTGASGLSSSLPEKEPGIWTEVKRRHRNSTSKSRDVPAQANTKEGAQDDDFRGEPEELDFQFDEELTEITGRKNTFSEWSDDDSDDDYEMADHEINNIIIVTQTPPATKKHPGGDRTGTMSPDPRLPRTCPRSSTMAYTTTSWTSGGQVETPAGHTLPAVIPDGAKQSLRQKTPKTPRGKDSVDSPRFYPVMKEPKPVDNKVRMVYKPAVIQMGCENQNVDLG</sequence>
<dbReference type="STRING" id="307972.A0A2G8LLU0"/>
<dbReference type="EMBL" id="MRZV01000038">
    <property type="protein sequence ID" value="PIK61228.1"/>
    <property type="molecule type" value="Genomic_DNA"/>
</dbReference>
<keyword evidence="3" id="KW-1185">Reference proteome</keyword>
<proteinExistence type="predicted"/>
<feature type="compositionally biased region" description="Basic and acidic residues" evidence="1">
    <location>
        <begin position="75"/>
        <end position="85"/>
    </location>
</feature>
<accession>A0A2G8LLU0</accession>
<name>A0A2G8LLU0_STIJA</name>
<feature type="region of interest" description="Disordered" evidence="1">
    <location>
        <begin position="16"/>
        <end position="224"/>
    </location>
</feature>
<gene>
    <name evidence="2" type="ORF">BSL78_01871</name>
</gene>
<dbReference type="OrthoDB" id="340227at2759"/>
<organism evidence="2 3">
    <name type="scientific">Stichopus japonicus</name>
    <name type="common">Sea cucumber</name>
    <dbReference type="NCBI Taxonomy" id="307972"/>
    <lineage>
        <taxon>Eukaryota</taxon>
        <taxon>Metazoa</taxon>
        <taxon>Echinodermata</taxon>
        <taxon>Eleutherozoa</taxon>
        <taxon>Echinozoa</taxon>
        <taxon>Holothuroidea</taxon>
        <taxon>Aspidochirotacea</taxon>
        <taxon>Aspidochirotida</taxon>
        <taxon>Stichopodidae</taxon>
        <taxon>Apostichopus</taxon>
    </lineage>
</organism>
<evidence type="ECO:0000256" key="1">
    <source>
        <dbReference type="SAM" id="MobiDB-lite"/>
    </source>
</evidence>
<feature type="compositionally biased region" description="Polar residues" evidence="1">
    <location>
        <begin position="19"/>
        <end position="41"/>
    </location>
</feature>
<evidence type="ECO:0000313" key="2">
    <source>
        <dbReference type="EMBL" id="PIK61228.1"/>
    </source>
</evidence>
<feature type="compositionally biased region" description="Acidic residues" evidence="1">
    <location>
        <begin position="109"/>
        <end position="119"/>
    </location>
</feature>
<protein>
    <submittedName>
        <fullName evidence="2">Putative la-related protein 1B</fullName>
    </submittedName>
</protein>
<reference evidence="2 3" key="1">
    <citation type="journal article" date="2017" name="PLoS Biol.">
        <title>The sea cucumber genome provides insights into morphological evolution and visceral regeneration.</title>
        <authorList>
            <person name="Zhang X."/>
            <person name="Sun L."/>
            <person name="Yuan J."/>
            <person name="Sun Y."/>
            <person name="Gao Y."/>
            <person name="Zhang L."/>
            <person name="Li S."/>
            <person name="Dai H."/>
            <person name="Hamel J.F."/>
            <person name="Liu C."/>
            <person name="Yu Y."/>
            <person name="Liu S."/>
            <person name="Lin W."/>
            <person name="Guo K."/>
            <person name="Jin S."/>
            <person name="Xu P."/>
            <person name="Storey K.B."/>
            <person name="Huan P."/>
            <person name="Zhang T."/>
            <person name="Zhou Y."/>
            <person name="Zhang J."/>
            <person name="Lin C."/>
            <person name="Li X."/>
            <person name="Xing L."/>
            <person name="Huo D."/>
            <person name="Sun M."/>
            <person name="Wang L."/>
            <person name="Mercier A."/>
            <person name="Li F."/>
            <person name="Yang H."/>
            <person name="Xiang J."/>
        </authorList>
    </citation>
    <scope>NUCLEOTIDE SEQUENCE [LARGE SCALE GENOMIC DNA]</scope>
    <source>
        <strain evidence="2">Shaxun</strain>
        <tissue evidence="2">Muscle</tissue>
    </source>
</reference>
<evidence type="ECO:0000313" key="3">
    <source>
        <dbReference type="Proteomes" id="UP000230750"/>
    </source>
</evidence>
<dbReference type="AlphaFoldDB" id="A0A2G8LLU0"/>
<comment type="caution">
    <text evidence="2">The sequence shown here is derived from an EMBL/GenBank/DDBJ whole genome shotgun (WGS) entry which is preliminary data.</text>
</comment>
<dbReference type="Proteomes" id="UP000230750">
    <property type="component" value="Unassembled WGS sequence"/>
</dbReference>